<feature type="transmembrane region" description="Helical" evidence="1">
    <location>
        <begin position="20"/>
        <end position="40"/>
    </location>
</feature>
<evidence type="ECO:0000256" key="1">
    <source>
        <dbReference type="SAM" id="Phobius"/>
    </source>
</evidence>
<gene>
    <name evidence="2" type="ORF">LZ016_04600</name>
</gene>
<evidence type="ECO:0000313" key="3">
    <source>
        <dbReference type="Proteomes" id="UP001203058"/>
    </source>
</evidence>
<comment type="caution">
    <text evidence="2">The sequence shown here is derived from an EMBL/GenBank/DDBJ whole genome shotgun (WGS) entry which is preliminary data.</text>
</comment>
<evidence type="ECO:0000313" key="2">
    <source>
        <dbReference type="EMBL" id="MCH8615381.1"/>
    </source>
</evidence>
<organism evidence="2 3">
    <name type="scientific">Sphingomonas telluris</name>
    <dbReference type="NCBI Taxonomy" id="2907998"/>
    <lineage>
        <taxon>Bacteria</taxon>
        <taxon>Pseudomonadati</taxon>
        <taxon>Pseudomonadota</taxon>
        <taxon>Alphaproteobacteria</taxon>
        <taxon>Sphingomonadales</taxon>
        <taxon>Sphingomonadaceae</taxon>
        <taxon>Sphingomonas</taxon>
    </lineage>
</organism>
<accession>A0ABS9VK90</accession>
<keyword evidence="1" id="KW-1133">Transmembrane helix</keyword>
<sequence length="56" mass="6410">MLMFAAGFIANLVFEPKGGWALSLFAFMTLTLLPASMLSLHLHPPKFFRFLERPKR</sequence>
<keyword evidence="1" id="KW-0812">Transmembrane</keyword>
<protein>
    <submittedName>
        <fullName evidence="2">Uncharacterized protein</fullName>
    </submittedName>
</protein>
<reference evidence="2 3" key="1">
    <citation type="submission" date="2022-03" db="EMBL/GenBank/DDBJ databases">
        <authorList>
            <person name="Jo J.-H."/>
            <person name="Im W.-T."/>
        </authorList>
    </citation>
    <scope>NUCLEOTIDE SEQUENCE [LARGE SCALE GENOMIC DNA]</scope>
    <source>
        <strain evidence="2 3">SM33</strain>
    </source>
</reference>
<dbReference type="RefSeq" id="WP_241446147.1">
    <property type="nucleotide sequence ID" value="NZ_JAKZHW010000001.1"/>
</dbReference>
<dbReference type="Proteomes" id="UP001203058">
    <property type="component" value="Unassembled WGS sequence"/>
</dbReference>
<proteinExistence type="predicted"/>
<keyword evidence="1" id="KW-0472">Membrane</keyword>
<keyword evidence="3" id="KW-1185">Reference proteome</keyword>
<name>A0ABS9VK90_9SPHN</name>
<dbReference type="EMBL" id="JAKZHW010000001">
    <property type="protein sequence ID" value="MCH8615381.1"/>
    <property type="molecule type" value="Genomic_DNA"/>
</dbReference>